<comment type="miscellaneous">
    <text evidence="9">Carbon 2 of the heme B porphyrin ring is defined according to the Fischer nomenclature.</text>
</comment>
<proteinExistence type="inferred from homology"/>
<dbReference type="CDD" id="cd13957">
    <property type="entry name" value="PT_UbiA_Cox10"/>
    <property type="match status" value="1"/>
</dbReference>
<sequence>MINYYLLIKPGVILGNLITFAAGFVLASKGSFDLKLFLTTLIGLAMVIASACVFNNYINRDADRKMSRTKERALVTGAVSCSSALIYGTVLGFVGNSILYLYSNALTVLVADTGFFVYVCIYSFIKARTPLSTLIGSISGAIPPLVGYCAVSNRLDMAALLLFLILFFWQMPHFFAIGIWRWSDYSKANLPIMPVAKGIQRTKIHMIAYILLLIPVLFLLTALGYTGSLFFAVTGSLGILWLVLCLLGFYAKNDTRWGKQMFRVSLIMINAICFLIYFDQT</sequence>
<feature type="transmembrane region" description="Helical" evidence="9">
    <location>
        <begin position="204"/>
        <end position="223"/>
    </location>
</feature>
<dbReference type="GO" id="GO:0008495">
    <property type="term" value="F:protoheme IX farnesyltransferase activity"/>
    <property type="evidence" value="ECO:0007669"/>
    <property type="project" value="UniProtKB-UniRule"/>
</dbReference>
<keyword evidence="4 9" id="KW-0812">Transmembrane</keyword>
<evidence type="ECO:0000256" key="5">
    <source>
        <dbReference type="ARBA" id="ARBA00022989"/>
    </source>
</evidence>
<feature type="transmembrane region" description="Helical" evidence="9">
    <location>
        <begin position="261"/>
        <end position="278"/>
    </location>
</feature>
<dbReference type="HAMAP" id="MF_00154">
    <property type="entry name" value="CyoE_CtaB"/>
    <property type="match status" value="1"/>
</dbReference>
<protein>
    <recommendedName>
        <fullName evidence="9">Protoheme IX farnesyltransferase</fullName>
        <ecNumber evidence="9">2.5.1.141</ecNumber>
    </recommendedName>
    <alternativeName>
        <fullName evidence="9">Heme B farnesyltransferase</fullName>
    </alternativeName>
    <alternativeName>
        <fullName evidence="9">Heme O synthase</fullName>
    </alternativeName>
</protein>
<feature type="transmembrane region" description="Helical" evidence="9">
    <location>
        <begin position="157"/>
        <end position="183"/>
    </location>
</feature>
<evidence type="ECO:0000256" key="8">
    <source>
        <dbReference type="ARBA" id="ARBA00047690"/>
    </source>
</evidence>
<comment type="function">
    <text evidence="9">Converts heme B (protoheme IX) to heme O by substitution of the vinyl group on carbon 2 of heme B porphyrin ring with a hydroxyethyl farnesyl side group.</text>
</comment>
<evidence type="ECO:0000313" key="11">
    <source>
        <dbReference type="Proteomes" id="UP000001505"/>
    </source>
</evidence>
<dbReference type="Proteomes" id="UP000001505">
    <property type="component" value="Chromosome"/>
</dbReference>
<keyword evidence="9" id="KW-0997">Cell inner membrane</keyword>
<dbReference type="RefSeq" id="WP_013181583.1">
    <property type="nucleotide sequence ID" value="NC_014225.1"/>
</dbReference>
<dbReference type="EMBL" id="CP001928">
    <property type="protein sequence ID" value="ADI37856.1"/>
    <property type="molecule type" value="Genomic_DNA"/>
</dbReference>
<name>D6YUP5_WADCW</name>
<dbReference type="InterPro" id="IPR006369">
    <property type="entry name" value="Protohaem_IX_farnesylTrfase"/>
</dbReference>
<keyword evidence="11" id="KW-1185">Reference proteome</keyword>
<reference evidence="10 11" key="1">
    <citation type="journal article" date="2010" name="PLoS ONE">
        <title>The Waddlia genome: a window into chlamydial biology.</title>
        <authorList>
            <person name="Bertelli C."/>
            <person name="Collyn F."/>
            <person name="Croxatto A."/>
            <person name="Ruckert C."/>
            <person name="Polkinghorne A."/>
            <person name="Kebbi-Beghdadi C."/>
            <person name="Goesmann A."/>
            <person name="Vaughan L."/>
            <person name="Greub G."/>
        </authorList>
    </citation>
    <scope>NUCLEOTIDE SEQUENCE [LARGE SCALE GENOMIC DNA]</scope>
    <source>
        <strain evidence="11">ATCC VR-1470 / WSU 86-1044</strain>
    </source>
</reference>
<dbReference type="AlphaFoldDB" id="D6YUP5"/>
<dbReference type="eggNOG" id="COG0109">
    <property type="taxonomic scope" value="Bacteria"/>
</dbReference>
<feature type="transmembrane region" description="Helical" evidence="9">
    <location>
        <begin position="74"/>
        <end position="94"/>
    </location>
</feature>
<evidence type="ECO:0000256" key="2">
    <source>
        <dbReference type="ARBA" id="ARBA00022475"/>
    </source>
</evidence>
<comment type="catalytic activity">
    <reaction evidence="8 9">
        <text>heme b + (2E,6E)-farnesyl diphosphate + H2O = Fe(II)-heme o + diphosphate</text>
        <dbReference type="Rhea" id="RHEA:28070"/>
        <dbReference type="ChEBI" id="CHEBI:15377"/>
        <dbReference type="ChEBI" id="CHEBI:33019"/>
        <dbReference type="ChEBI" id="CHEBI:60344"/>
        <dbReference type="ChEBI" id="CHEBI:60530"/>
        <dbReference type="ChEBI" id="CHEBI:175763"/>
        <dbReference type="EC" id="2.5.1.141"/>
    </reaction>
</comment>
<comment type="pathway">
    <text evidence="9">Porphyrin-containing compound metabolism; heme O biosynthesis; heme O from protoheme: step 1/1.</text>
</comment>
<evidence type="ECO:0000256" key="6">
    <source>
        <dbReference type="ARBA" id="ARBA00023133"/>
    </source>
</evidence>
<organism evidence="10 11">
    <name type="scientific">Waddlia chondrophila (strain ATCC VR-1470 / WSU 86-1044)</name>
    <dbReference type="NCBI Taxonomy" id="716544"/>
    <lineage>
        <taxon>Bacteria</taxon>
        <taxon>Pseudomonadati</taxon>
        <taxon>Chlamydiota</taxon>
        <taxon>Chlamydiia</taxon>
        <taxon>Parachlamydiales</taxon>
        <taxon>Waddliaceae</taxon>
        <taxon>Waddlia</taxon>
    </lineage>
</organism>
<evidence type="ECO:0000256" key="1">
    <source>
        <dbReference type="ARBA" id="ARBA00004141"/>
    </source>
</evidence>
<evidence type="ECO:0000313" key="10">
    <source>
        <dbReference type="EMBL" id="ADI37856.1"/>
    </source>
</evidence>
<dbReference type="HOGENOM" id="CLU_029631_0_0_0"/>
<evidence type="ECO:0000256" key="7">
    <source>
        <dbReference type="ARBA" id="ARBA00023136"/>
    </source>
</evidence>
<keyword evidence="5 9" id="KW-1133">Transmembrane helix</keyword>
<feature type="transmembrane region" description="Helical" evidence="9">
    <location>
        <begin position="100"/>
        <end position="124"/>
    </location>
</feature>
<keyword evidence="2 9" id="KW-1003">Cell membrane</keyword>
<dbReference type="Pfam" id="PF01040">
    <property type="entry name" value="UbiA"/>
    <property type="match status" value="1"/>
</dbReference>
<dbReference type="InterPro" id="IPR000537">
    <property type="entry name" value="UbiA_prenyltransferase"/>
</dbReference>
<keyword evidence="6 9" id="KW-0350">Heme biosynthesis</keyword>
<dbReference type="NCBIfam" id="NF003348">
    <property type="entry name" value="PRK04375.1-1"/>
    <property type="match status" value="1"/>
</dbReference>
<dbReference type="EC" id="2.5.1.141" evidence="9"/>
<dbReference type="PANTHER" id="PTHR43448:SF2">
    <property type="entry name" value="PROTOHEME IX FARNESYLTRANSFERASE, MITOCHONDRIAL"/>
    <property type="match status" value="1"/>
</dbReference>
<dbReference type="KEGG" id="wch:wcw_0485"/>
<dbReference type="UniPathway" id="UPA00834">
    <property type="reaction ID" value="UER00712"/>
</dbReference>
<keyword evidence="7 9" id="KW-0472">Membrane</keyword>
<gene>
    <name evidence="10" type="primary">cyoE</name>
    <name evidence="9" type="synonym">ctaB</name>
    <name evidence="10" type="ordered locus">wcw_0485</name>
</gene>
<feature type="transmembrane region" description="Helical" evidence="9">
    <location>
        <begin position="7"/>
        <end position="28"/>
    </location>
</feature>
<dbReference type="PANTHER" id="PTHR43448">
    <property type="entry name" value="PROTOHEME IX FARNESYLTRANSFERASE, MITOCHONDRIAL"/>
    <property type="match status" value="1"/>
</dbReference>
<feature type="transmembrane region" description="Helical" evidence="9">
    <location>
        <begin position="229"/>
        <end position="249"/>
    </location>
</feature>
<dbReference type="InterPro" id="IPR044878">
    <property type="entry name" value="UbiA_sf"/>
</dbReference>
<dbReference type="OrthoDB" id="9814417at2"/>
<dbReference type="GO" id="GO:0048034">
    <property type="term" value="P:heme O biosynthetic process"/>
    <property type="evidence" value="ECO:0007669"/>
    <property type="project" value="UniProtKB-UniRule"/>
</dbReference>
<comment type="similarity">
    <text evidence="9">Belongs to the UbiA prenyltransferase family. Protoheme IX farnesyltransferase subfamily.</text>
</comment>
<comment type="subcellular location">
    <subcellularLocation>
        <location evidence="9">Cell inner membrane</location>
        <topology evidence="9">Multi-pass membrane protein</topology>
    </subcellularLocation>
    <subcellularLocation>
        <location evidence="1">Membrane</location>
        <topology evidence="1">Multi-pass membrane protein</topology>
    </subcellularLocation>
</comment>
<evidence type="ECO:0000256" key="4">
    <source>
        <dbReference type="ARBA" id="ARBA00022692"/>
    </source>
</evidence>
<dbReference type="GO" id="GO:0005886">
    <property type="term" value="C:plasma membrane"/>
    <property type="evidence" value="ECO:0007669"/>
    <property type="project" value="UniProtKB-SubCell"/>
</dbReference>
<evidence type="ECO:0000256" key="3">
    <source>
        <dbReference type="ARBA" id="ARBA00022679"/>
    </source>
</evidence>
<dbReference type="STRING" id="716544.wcw_0485"/>
<keyword evidence="3 9" id="KW-0808">Transferase</keyword>
<feature type="transmembrane region" description="Helical" evidence="9">
    <location>
        <begin position="34"/>
        <end position="54"/>
    </location>
</feature>
<accession>D6YUP5</accession>
<evidence type="ECO:0000256" key="9">
    <source>
        <dbReference type="HAMAP-Rule" id="MF_00154"/>
    </source>
</evidence>
<dbReference type="Gene3D" id="1.10.357.140">
    <property type="entry name" value="UbiA prenyltransferase"/>
    <property type="match status" value="1"/>
</dbReference>
<dbReference type="NCBIfam" id="TIGR01473">
    <property type="entry name" value="cyoE_ctaB"/>
    <property type="match status" value="1"/>
</dbReference>